<protein>
    <submittedName>
        <fullName evidence="2">Uncharacterized protein</fullName>
    </submittedName>
</protein>
<organism evidence="2 3">
    <name type="scientific">Aquirufa antheringensis</name>
    <dbReference type="NCBI Taxonomy" id="2516559"/>
    <lineage>
        <taxon>Bacteria</taxon>
        <taxon>Pseudomonadati</taxon>
        <taxon>Bacteroidota</taxon>
        <taxon>Cytophagia</taxon>
        <taxon>Cytophagales</taxon>
        <taxon>Flectobacillaceae</taxon>
        <taxon>Aquirufa</taxon>
    </lineage>
</organism>
<keyword evidence="1" id="KW-0812">Transmembrane</keyword>
<feature type="transmembrane region" description="Helical" evidence="1">
    <location>
        <begin position="81"/>
        <end position="102"/>
    </location>
</feature>
<name>A0A4Q9BFI4_9BACT</name>
<dbReference type="EMBL" id="SEWY01000001">
    <property type="protein sequence ID" value="TBH75009.1"/>
    <property type="molecule type" value="Genomic_DNA"/>
</dbReference>
<sequence length="127" mass="14464">MKNVMAYVLFVILFAGGLLPKVGMEQAIKANELVKHFQDHKKQAPAGFSFVDFLWMHYAADSKHAKTTQHPSLPSFDFTGAMGFVLPAVTFFFMSAVALIVARRRSEFYENNYHFSMERVLIAPPRF</sequence>
<proteinExistence type="predicted"/>
<evidence type="ECO:0000313" key="2">
    <source>
        <dbReference type="EMBL" id="TBH75009.1"/>
    </source>
</evidence>
<accession>A0A4Q9BFI4</accession>
<keyword evidence="3" id="KW-1185">Reference proteome</keyword>
<reference evidence="2 3" key="1">
    <citation type="submission" date="2019-02" db="EMBL/GenBank/DDBJ databases">
        <title>Genome of a new Bacteroidetes strain.</title>
        <authorList>
            <person name="Pitt A."/>
        </authorList>
    </citation>
    <scope>NUCLEOTIDE SEQUENCE [LARGE SCALE GENOMIC DNA]</scope>
    <source>
        <strain evidence="2 3">103A-SOEBACH</strain>
    </source>
</reference>
<comment type="caution">
    <text evidence="2">The sequence shown here is derived from an EMBL/GenBank/DDBJ whole genome shotgun (WGS) entry which is preliminary data.</text>
</comment>
<dbReference type="RefSeq" id="WP_130922219.1">
    <property type="nucleotide sequence ID" value="NZ_JAANOL010000003.1"/>
</dbReference>
<keyword evidence="1" id="KW-0472">Membrane</keyword>
<evidence type="ECO:0000313" key="3">
    <source>
        <dbReference type="Proteomes" id="UP000293583"/>
    </source>
</evidence>
<evidence type="ECO:0000256" key="1">
    <source>
        <dbReference type="SAM" id="Phobius"/>
    </source>
</evidence>
<dbReference type="Proteomes" id="UP000293583">
    <property type="component" value="Unassembled WGS sequence"/>
</dbReference>
<dbReference type="OrthoDB" id="825489at2"/>
<keyword evidence="1" id="KW-1133">Transmembrane helix</keyword>
<gene>
    <name evidence="2" type="ORF">EWU20_00115</name>
</gene>
<dbReference type="AlphaFoldDB" id="A0A4Q9BFI4"/>